<dbReference type="Gene3D" id="3.30.40.10">
    <property type="entry name" value="Zinc/RING finger domain, C3HC4 (zinc finger)"/>
    <property type="match status" value="1"/>
</dbReference>
<dbReference type="PANTHER" id="PTHR45626:SF52">
    <property type="entry name" value="SINGLE-STRANDED DNA-DEPENDENT ATPASE (EUROFUNG)"/>
    <property type="match status" value="1"/>
</dbReference>
<feature type="domain" description="Helicase C-terminal" evidence="9">
    <location>
        <begin position="827"/>
        <end position="984"/>
    </location>
</feature>
<keyword evidence="4" id="KW-0347">Helicase</keyword>
<dbReference type="GO" id="GO:0008094">
    <property type="term" value="F:ATP-dependent activity, acting on DNA"/>
    <property type="evidence" value="ECO:0007669"/>
    <property type="project" value="TreeGrafter"/>
</dbReference>
<dbReference type="GO" id="GO:0004386">
    <property type="term" value="F:helicase activity"/>
    <property type="evidence" value="ECO:0007669"/>
    <property type="project" value="UniProtKB-KW"/>
</dbReference>
<evidence type="ECO:0000259" key="7">
    <source>
        <dbReference type="PROSITE" id="PS50089"/>
    </source>
</evidence>
<feature type="domain" description="RING-type" evidence="7">
    <location>
        <begin position="745"/>
        <end position="800"/>
    </location>
</feature>
<comment type="similarity">
    <text evidence="1">Belongs to the SNF2/RAD54 helicase family.</text>
</comment>
<keyword evidence="6" id="KW-0863">Zinc-finger</keyword>
<evidence type="ECO:0000256" key="2">
    <source>
        <dbReference type="ARBA" id="ARBA00022741"/>
    </source>
</evidence>
<keyword evidence="5" id="KW-0067">ATP-binding</keyword>
<dbReference type="Proteomes" id="UP001175000">
    <property type="component" value="Unassembled WGS sequence"/>
</dbReference>
<evidence type="ECO:0000256" key="1">
    <source>
        <dbReference type="ARBA" id="ARBA00007025"/>
    </source>
</evidence>
<reference evidence="10" key="1">
    <citation type="submission" date="2023-06" db="EMBL/GenBank/DDBJ databases">
        <title>Genome-scale phylogeny and comparative genomics of the fungal order Sordariales.</title>
        <authorList>
            <consortium name="Lawrence Berkeley National Laboratory"/>
            <person name="Hensen N."/>
            <person name="Bonometti L."/>
            <person name="Westerberg I."/>
            <person name="Brannstrom I.O."/>
            <person name="Guillou S."/>
            <person name="Cros-Aarteil S."/>
            <person name="Calhoun S."/>
            <person name="Haridas S."/>
            <person name="Kuo A."/>
            <person name="Mondo S."/>
            <person name="Pangilinan J."/>
            <person name="Riley R."/>
            <person name="Labutti K."/>
            <person name="Andreopoulos B."/>
            <person name="Lipzen A."/>
            <person name="Chen C."/>
            <person name="Yanf M."/>
            <person name="Daum C."/>
            <person name="Ng V."/>
            <person name="Clum A."/>
            <person name="Steindorff A."/>
            <person name="Ohm R."/>
            <person name="Martin F."/>
            <person name="Silar P."/>
            <person name="Natvig D."/>
            <person name="Lalanne C."/>
            <person name="Gautier V."/>
            <person name="Ament-Velasquez S.L."/>
            <person name="Kruys A."/>
            <person name="Hutchinson M.I."/>
            <person name="Powell A.J."/>
            <person name="Barry K."/>
            <person name="Miller A.N."/>
            <person name="Grigoriev I.V."/>
            <person name="Debuchy R."/>
            <person name="Gladieux P."/>
            <person name="Thoren M.H."/>
            <person name="Johannesson H."/>
        </authorList>
    </citation>
    <scope>NUCLEOTIDE SEQUENCE</scope>
    <source>
        <strain evidence="10">CBS 606.72</strain>
    </source>
</reference>
<keyword evidence="11" id="KW-1185">Reference proteome</keyword>
<evidence type="ECO:0000256" key="5">
    <source>
        <dbReference type="ARBA" id="ARBA00022840"/>
    </source>
</evidence>
<keyword evidence="2" id="KW-0547">Nucleotide-binding</keyword>
<dbReference type="Pfam" id="PF00176">
    <property type="entry name" value="SNF2-rel_dom"/>
    <property type="match status" value="1"/>
</dbReference>
<dbReference type="CDD" id="cd18793">
    <property type="entry name" value="SF2_C_SNF"/>
    <property type="match status" value="1"/>
</dbReference>
<dbReference type="PROSITE" id="PS51194">
    <property type="entry name" value="HELICASE_CTER"/>
    <property type="match status" value="1"/>
</dbReference>
<comment type="caution">
    <text evidence="10">The sequence shown here is derived from an EMBL/GenBank/DDBJ whole genome shotgun (WGS) entry which is preliminary data.</text>
</comment>
<evidence type="ECO:0000259" key="9">
    <source>
        <dbReference type="PROSITE" id="PS51194"/>
    </source>
</evidence>
<keyword evidence="6" id="KW-0862">Zinc</keyword>
<evidence type="ECO:0000256" key="3">
    <source>
        <dbReference type="ARBA" id="ARBA00022801"/>
    </source>
</evidence>
<protein>
    <submittedName>
        <fullName evidence="10">SNF2 family N-terminal domain-containing protein</fullName>
    </submittedName>
</protein>
<dbReference type="Pfam" id="PF00271">
    <property type="entry name" value="Helicase_C"/>
    <property type="match status" value="1"/>
</dbReference>
<proteinExistence type="inferred from homology"/>
<organism evidence="10 11">
    <name type="scientific">Immersiella caudata</name>
    <dbReference type="NCBI Taxonomy" id="314043"/>
    <lineage>
        <taxon>Eukaryota</taxon>
        <taxon>Fungi</taxon>
        <taxon>Dikarya</taxon>
        <taxon>Ascomycota</taxon>
        <taxon>Pezizomycotina</taxon>
        <taxon>Sordariomycetes</taxon>
        <taxon>Sordariomycetidae</taxon>
        <taxon>Sordariales</taxon>
        <taxon>Lasiosphaeriaceae</taxon>
        <taxon>Immersiella</taxon>
    </lineage>
</organism>
<feature type="domain" description="Helicase ATP-binding" evidence="8">
    <location>
        <begin position="433"/>
        <end position="606"/>
    </location>
</feature>
<dbReference type="Gene3D" id="3.40.50.10810">
    <property type="entry name" value="Tandem AAA-ATPase domain"/>
    <property type="match status" value="1"/>
</dbReference>
<dbReference type="EMBL" id="JAULSU010000001">
    <property type="protein sequence ID" value="KAK0631419.1"/>
    <property type="molecule type" value="Genomic_DNA"/>
</dbReference>
<dbReference type="InterPro" id="IPR014001">
    <property type="entry name" value="Helicase_ATP-bd"/>
</dbReference>
<dbReference type="InterPro" id="IPR038718">
    <property type="entry name" value="SNF2-like_sf"/>
</dbReference>
<dbReference type="CDD" id="cd18008">
    <property type="entry name" value="DEXDc_SHPRH-like"/>
    <property type="match status" value="1"/>
</dbReference>
<dbReference type="PROSITE" id="PS50089">
    <property type="entry name" value="ZF_RING_2"/>
    <property type="match status" value="1"/>
</dbReference>
<dbReference type="SMART" id="SM00487">
    <property type="entry name" value="DEXDc"/>
    <property type="match status" value="1"/>
</dbReference>
<dbReference type="SUPFAM" id="SSF57850">
    <property type="entry name" value="RING/U-box"/>
    <property type="match status" value="1"/>
</dbReference>
<gene>
    <name evidence="10" type="ORF">B0T14DRAFT_559217</name>
</gene>
<evidence type="ECO:0000256" key="4">
    <source>
        <dbReference type="ARBA" id="ARBA00022806"/>
    </source>
</evidence>
<dbReference type="InterPro" id="IPR001650">
    <property type="entry name" value="Helicase_C-like"/>
</dbReference>
<evidence type="ECO:0000259" key="8">
    <source>
        <dbReference type="PROSITE" id="PS51192"/>
    </source>
</evidence>
<evidence type="ECO:0000256" key="6">
    <source>
        <dbReference type="PROSITE-ProRule" id="PRU00175"/>
    </source>
</evidence>
<name>A0AA39XCK0_9PEZI</name>
<accession>A0AA39XCK0</accession>
<sequence>MDNAAGIPSKRPDPFPCDLTPLKRQALGDASALDPFSLREDSQLPWTAFNQATHKPWPPRITDLESHFEAVDAFNVTNFDADHCGPTFDAFANSNEIVGHDWDPGTTYWDEHIEGPAILQPFLSSEEFPPLMPNNQPTDEAFAAPEGSLIPQHVNNGTTLGPCLQPDGQTMAEYESYSGEMDVDVDMVCYGMLCGAKARLLDDSKKPQNPGLSLRSIKSGMIFMQTVSQKSCMLLQIVSGTDLAALDQGTARTLVGFEKLSSCQYDLFTRRKELLAAVNEHQTGKKNVEFSVHFVLYGPQQEQRAAGRILSKARSFLQHPSYMRPSVSKYDNPHMVCFTDQPSAPNPISNAAEDSVESEVEALFNNLDHQGELGTAGISDIVTTGLKSHQLFGVDFIAQREGRKPSSLPSIWHQERVNGSNCFTHAVTSDRRSWPDSETVGGILADEMGLGKTLTMLASIVGSLPESRQFSEQSPTGLNAKGTLVIAPSILVLEEWLSDIKDRSHRILKHHGNTKAKGVEDLLLCDIVLTTYSTLVSEFQNEESVLYDVNWFRVVLDEAHSVRHESTQQARAASNLSTRFRWCLTGTPIHNTLYDLGSLVSFLRISQLESKAAFRKHIVNPIREKQAGGIARLQLLLKSICLRRTTHCLELPELEEVVRRIQLSPAESLLYKAVQDHAKAEHSQLICTSENPNTEAVLLRAVTRLRRVCNHGTMDLKIQEEVRAEYLEDGDDKTDFVQLGDSQCCGKCGCDIKIISTDVGSETGRYTPCNDLLCSDCYAEWEQATAKRPGKAKPRCPICRKTVPKPGANSKKGHPQTEFDIQGHSSKISRLVQDIRQYNEKCIVFSSWTKTLDIVSSVFRREGIPYRRVDGTSNTAERINTLNTFQAEPNASALLMTIGTGAVGLNITAATRVYIIEPLWNPSIEKQAVGRAWRLGQKAKVTVVRYIVSGSIEEHIRKKQAHKLHLSKIGWDKDHANQARQDVEELKLCLQ</sequence>
<dbReference type="Gene3D" id="3.40.50.300">
    <property type="entry name" value="P-loop containing nucleotide triphosphate hydrolases"/>
    <property type="match status" value="1"/>
</dbReference>
<dbReference type="GO" id="GO:0008270">
    <property type="term" value="F:zinc ion binding"/>
    <property type="evidence" value="ECO:0007669"/>
    <property type="project" value="UniProtKB-KW"/>
</dbReference>
<dbReference type="InterPro" id="IPR000330">
    <property type="entry name" value="SNF2_N"/>
</dbReference>
<dbReference type="PANTHER" id="PTHR45626">
    <property type="entry name" value="TRANSCRIPTION TERMINATION FACTOR 2-RELATED"/>
    <property type="match status" value="1"/>
</dbReference>
<dbReference type="GO" id="GO:0006281">
    <property type="term" value="P:DNA repair"/>
    <property type="evidence" value="ECO:0007669"/>
    <property type="project" value="TreeGrafter"/>
</dbReference>
<dbReference type="InterPro" id="IPR050628">
    <property type="entry name" value="SNF2_RAD54_helicase_TF"/>
</dbReference>
<dbReference type="SMART" id="SM00490">
    <property type="entry name" value="HELICc"/>
    <property type="match status" value="1"/>
</dbReference>
<evidence type="ECO:0000313" key="11">
    <source>
        <dbReference type="Proteomes" id="UP001175000"/>
    </source>
</evidence>
<keyword evidence="3" id="KW-0378">Hydrolase</keyword>
<dbReference type="InterPro" id="IPR013083">
    <property type="entry name" value="Znf_RING/FYVE/PHD"/>
</dbReference>
<dbReference type="InterPro" id="IPR001841">
    <property type="entry name" value="Znf_RING"/>
</dbReference>
<dbReference type="SUPFAM" id="SSF52540">
    <property type="entry name" value="P-loop containing nucleoside triphosphate hydrolases"/>
    <property type="match status" value="2"/>
</dbReference>
<dbReference type="InterPro" id="IPR049730">
    <property type="entry name" value="SNF2/RAD54-like_C"/>
</dbReference>
<dbReference type="GO" id="GO:0005634">
    <property type="term" value="C:nucleus"/>
    <property type="evidence" value="ECO:0007669"/>
    <property type="project" value="TreeGrafter"/>
</dbReference>
<evidence type="ECO:0000313" key="10">
    <source>
        <dbReference type="EMBL" id="KAK0631419.1"/>
    </source>
</evidence>
<dbReference type="GO" id="GO:0005524">
    <property type="term" value="F:ATP binding"/>
    <property type="evidence" value="ECO:0007669"/>
    <property type="project" value="UniProtKB-KW"/>
</dbReference>
<dbReference type="GO" id="GO:0016787">
    <property type="term" value="F:hydrolase activity"/>
    <property type="evidence" value="ECO:0007669"/>
    <property type="project" value="UniProtKB-KW"/>
</dbReference>
<dbReference type="PROSITE" id="PS51192">
    <property type="entry name" value="HELICASE_ATP_BIND_1"/>
    <property type="match status" value="1"/>
</dbReference>
<dbReference type="InterPro" id="IPR027417">
    <property type="entry name" value="P-loop_NTPase"/>
</dbReference>
<keyword evidence="6" id="KW-0479">Metal-binding</keyword>
<dbReference type="AlphaFoldDB" id="A0AA39XCK0"/>